<feature type="transmembrane region" description="Helical" evidence="9">
    <location>
        <begin position="350"/>
        <end position="371"/>
    </location>
</feature>
<keyword evidence="4" id="KW-0677">Repeat</keyword>
<sequence>MGEAQPLLGPSPLSDGPPAPRGCLSSMLFTWMNPLLELGNERPLEMDDLYQLAPSLRADVASARFQACWDTERQRPHPSLARALARAFGRRFVAAGVLRLLRDVLQFVGPLVIHRVIAYLCDPLAPESDGLLCVAAIFIAGNLQAFCFRNYMYYVFETGLLVRSAVVAAVYQKALRLSSSSLRSSGEITNLVAIDATRLQDLLSDLHAIWYGPCLIAAACTLLYYQVGPACFGALGVIVLSIPLSLLISRRMRRLQKALMAVKDDRIKVCYEVLTGIKVIKLQTWEHEFVKRVQSFRDDELQKLKAYILTRASSNSIFNGVPALITVALFATYVLGYHEVLNVQTSITCLALLAIMRYPLFVLPSVVNAIVEASVSLTRLEACLLDAERMPVGSGDLTRTGISLVDATFGWTAPALGPLTLTMHDRGLVAVVGPVGSGKSTLLSGLLGDAACLSGTIAVRGGIAYVAQQPFIQNATVRDNICFGLPYEFGRYMAAIRVACLDDDLRALPGHDLTEIGEKGINLSGGQRTRVALARAVYQDADVYLLDDVLAAVDAHVGATIFESCIRGTLSNKLVVLVTNALQFLPSCDRIVVLNAGQVAQVGAYDALLAAPESALEALVSSYTPPPVQDASTDDVISDDEFGTTPGHQLQRVPSSDVAEKARHLMVDEDRSTGDVAWRVYCVWVRACGGFCVLGSILCVFFLAQGTNVLATFWLQAWAANDAVSSEPDRRVYLYVFVGLNLGYVAFIFLRVLLLYLAGLRGSSALFASMLYQVLRAPMAFFDTTPLGRIVNRLSKDVYAADEDIPATVGNVLITLCSVAATLATIVYVTPAFALGLLPLGVGYIASQRYFIKTSRELQRLESISRSPLYALMAETLDGLPTIRAYGVQSTFVRRMAHLLDRNQRAYYLNFSANCWLGLRLEFAGSMIASIATLCAVAAHSPTSTSFAGPAGVALSYAFSVTPSLNMSVRYLSQLQTQMVSIERLHAYATMPTEPPLRLPSSSPTTSTRGEIVFEKVDLRYRPGLPRVLRQLSARIRPKEKVGVVGRTGAGKSSLVVALMRLVDIQGGAIYIDGVNTASLGLHDLRSQISIIPQDPVLFSGTIRFNLDPFQHHEDTAVWAAIKRAQLASVTCLDARVDERGCNFSVGERQLLCIARALLKQSRIILMDEATASIDPSTDRSIQFAIRDVFLDCTCLTIAHRLNTIMDADRILVLDRGAAVEFDTPSSLLKIKHGIFASLVAKASR</sequence>
<dbReference type="FunFam" id="1.20.1560.10:FF:000006">
    <property type="entry name" value="ATP-binding cassette, sub-family C (CFTR/MRP), member 9"/>
    <property type="match status" value="1"/>
</dbReference>
<keyword evidence="8 9" id="KW-0472">Membrane</keyword>
<dbReference type="EMBL" id="KK583286">
    <property type="protein sequence ID" value="KDO21515.1"/>
    <property type="molecule type" value="Genomic_DNA"/>
</dbReference>
<keyword evidence="2" id="KW-0813">Transport</keyword>
<evidence type="ECO:0000256" key="5">
    <source>
        <dbReference type="ARBA" id="ARBA00022741"/>
    </source>
</evidence>
<evidence type="ECO:0000256" key="4">
    <source>
        <dbReference type="ARBA" id="ARBA00022737"/>
    </source>
</evidence>
<dbReference type="SUPFAM" id="SSF52540">
    <property type="entry name" value="P-loop containing nucleoside triphosphate hydrolases"/>
    <property type="match status" value="2"/>
</dbReference>
<evidence type="ECO:0000259" key="10">
    <source>
        <dbReference type="PROSITE" id="PS50893"/>
    </source>
</evidence>
<dbReference type="Pfam" id="PF00005">
    <property type="entry name" value="ABC_tran"/>
    <property type="match status" value="2"/>
</dbReference>
<feature type="domain" description="ABC transporter" evidence="10">
    <location>
        <begin position="392"/>
        <end position="621"/>
    </location>
</feature>
<feature type="transmembrane region" description="Helical" evidence="9">
    <location>
        <begin position="681"/>
        <end position="704"/>
    </location>
</feature>
<dbReference type="SUPFAM" id="SSF90123">
    <property type="entry name" value="ABC transporter transmembrane region"/>
    <property type="match status" value="2"/>
</dbReference>
<feature type="domain" description="ABC transmembrane type-1" evidence="11">
    <location>
        <begin position="697"/>
        <end position="977"/>
    </location>
</feature>
<dbReference type="InterPro" id="IPR003593">
    <property type="entry name" value="AAA+_ATPase"/>
</dbReference>
<dbReference type="VEuPathDB" id="FungiDB:SPRG_12479"/>
<keyword evidence="7 9" id="KW-1133">Transmembrane helix</keyword>
<dbReference type="Proteomes" id="UP000030745">
    <property type="component" value="Unassembled WGS sequence"/>
</dbReference>
<dbReference type="Pfam" id="PF00664">
    <property type="entry name" value="ABC_membrane"/>
    <property type="match status" value="2"/>
</dbReference>
<dbReference type="InterPro" id="IPR044746">
    <property type="entry name" value="ABCC_6TM_D1"/>
</dbReference>
<feature type="domain" description="ABC transmembrane type-1" evidence="11">
    <location>
        <begin position="93"/>
        <end position="372"/>
    </location>
</feature>
<dbReference type="Gene3D" id="3.40.50.300">
    <property type="entry name" value="P-loop containing nucleotide triphosphate hydrolases"/>
    <property type="match status" value="2"/>
</dbReference>
<dbReference type="PROSITE" id="PS00211">
    <property type="entry name" value="ABC_TRANSPORTER_1"/>
    <property type="match status" value="2"/>
</dbReference>
<keyword evidence="13" id="KW-1185">Reference proteome</keyword>
<organism evidence="12 13">
    <name type="scientific">Saprolegnia parasitica (strain CBS 223.65)</name>
    <dbReference type="NCBI Taxonomy" id="695850"/>
    <lineage>
        <taxon>Eukaryota</taxon>
        <taxon>Sar</taxon>
        <taxon>Stramenopiles</taxon>
        <taxon>Oomycota</taxon>
        <taxon>Saprolegniomycetes</taxon>
        <taxon>Saprolegniales</taxon>
        <taxon>Saprolegniaceae</taxon>
        <taxon>Saprolegnia</taxon>
    </lineage>
</organism>
<keyword evidence="6" id="KW-0067">ATP-binding</keyword>
<evidence type="ECO:0000259" key="11">
    <source>
        <dbReference type="PROSITE" id="PS50929"/>
    </source>
</evidence>
<dbReference type="FunFam" id="3.40.50.300:FF:000997">
    <property type="entry name" value="Multidrug resistance-associated protein 1"/>
    <property type="match status" value="1"/>
</dbReference>
<dbReference type="KEGG" id="spar:SPRG_12479"/>
<dbReference type="InterPro" id="IPR003439">
    <property type="entry name" value="ABC_transporter-like_ATP-bd"/>
</dbReference>
<dbReference type="InterPro" id="IPR050173">
    <property type="entry name" value="ABC_transporter_C-like"/>
</dbReference>
<dbReference type="GO" id="GO:0005774">
    <property type="term" value="C:vacuolar membrane"/>
    <property type="evidence" value="ECO:0007669"/>
    <property type="project" value="UniProtKB-SubCell"/>
</dbReference>
<dbReference type="InterPro" id="IPR017871">
    <property type="entry name" value="ABC_transporter-like_CS"/>
</dbReference>
<dbReference type="OMA" id="SIWISKW"/>
<dbReference type="FunFam" id="3.40.50.300:FF:000163">
    <property type="entry name" value="Multidrug resistance-associated protein member 4"/>
    <property type="match status" value="1"/>
</dbReference>
<dbReference type="InterPro" id="IPR036640">
    <property type="entry name" value="ABC1_TM_sf"/>
</dbReference>
<dbReference type="InterPro" id="IPR027417">
    <property type="entry name" value="P-loop_NTPase"/>
</dbReference>
<comment type="subcellular location">
    <subcellularLocation>
        <location evidence="1">Vacuole membrane</location>
        <topology evidence="1">Multi-pass membrane protein</topology>
    </subcellularLocation>
</comment>
<evidence type="ECO:0000256" key="1">
    <source>
        <dbReference type="ARBA" id="ARBA00004128"/>
    </source>
</evidence>
<dbReference type="CDD" id="cd03244">
    <property type="entry name" value="ABCC_MRP_domain2"/>
    <property type="match status" value="1"/>
</dbReference>
<reference evidence="12 13" key="1">
    <citation type="journal article" date="2013" name="PLoS Genet.">
        <title>Distinctive expansion of potential virulence genes in the genome of the oomycete fish pathogen Saprolegnia parasitica.</title>
        <authorList>
            <person name="Jiang R.H."/>
            <person name="de Bruijn I."/>
            <person name="Haas B.J."/>
            <person name="Belmonte R."/>
            <person name="Lobach L."/>
            <person name="Christie J."/>
            <person name="van den Ackerveken G."/>
            <person name="Bottin A."/>
            <person name="Bulone V."/>
            <person name="Diaz-Moreno S.M."/>
            <person name="Dumas B."/>
            <person name="Fan L."/>
            <person name="Gaulin E."/>
            <person name="Govers F."/>
            <person name="Grenville-Briggs L.J."/>
            <person name="Horner N.R."/>
            <person name="Levin J.Z."/>
            <person name="Mammella M."/>
            <person name="Meijer H.J."/>
            <person name="Morris P."/>
            <person name="Nusbaum C."/>
            <person name="Oome S."/>
            <person name="Phillips A.J."/>
            <person name="van Rooyen D."/>
            <person name="Rzeszutek E."/>
            <person name="Saraiva M."/>
            <person name="Secombes C.J."/>
            <person name="Seidl M.F."/>
            <person name="Snel B."/>
            <person name="Stassen J.H."/>
            <person name="Sykes S."/>
            <person name="Tripathy S."/>
            <person name="van den Berg H."/>
            <person name="Vega-Arreguin J.C."/>
            <person name="Wawra S."/>
            <person name="Young S.K."/>
            <person name="Zeng Q."/>
            <person name="Dieguez-Uribeondo J."/>
            <person name="Russ C."/>
            <person name="Tyler B.M."/>
            <person name="van West P."/>
        </authorList>
    </citation>
    <scope>NUCLEOTIDE SEQUENCE [LARGE SCALE GENOMIC DNA]</scope>
    <source>
        <strain evidence="12 13">CBS 223.65</strain>
    </source>
</reference>
<dbReference type="STRING" id="695850.A0A067BXC6"/>
<feature type="transmembrane region" description="Helical" evidence="9">
    <location>
        <begin position="732"/>
        <end position="758"/>
    </location>
</feature>
<gene>
    <name evidence="12" type="ORF">SPRG_12479</name>
</gene>
<dbReference type="AlphaFoldDB" id="A0A067BXC6"/>
<evidence type="ECO:0000256" key="8">
    <source>
        <dbReference type="ARBA" id="ARBA00023136"/>
    </source>
</evidence>
<feature type="transmembrane region" description="Helical" evidence="9">
    <location>
        <begin position="813"/>
        <end position="846"/>
    </location>
</feature>
<dbReference type="InterPro" id="IPR011527">
    <property type="entry name" value="ABC1_TM_dom"/>
</dbReference>
<dbReference type="PANTHER" id="PTHR24223:SF443">
    <property type="entry name" value="MULTIDRUG-RESISTANCE LIKE PROTEIN 1, ISOFORM I"/>
    <property type="match status" value="1"/>
</dbReference>
<dbReference type="GeneID" id="24134434"/>
<evidence type="ECO:0000313" key="12">
    <source>
        <dbReference type="EMBL" id="KDO21515.1"/>
    </source>
</evidence>
<dbReference type="Gene3D" id="1.20.1560.10">
    <property type="entry name" value="ABC transporter type 1, transmembrane domain"/>
    <property type="match status" value="2"/>
</dbReference>
<protein>
    <submittedName>
        <fullName evidence="12">Uncharacterized protein</fullName>
    </submittedName>
</protein>
<dbReference type="GO" id="GO:0016887">
    <property type="term" value="F:ATP hydrolysis activity"/>
    <property type="evidence" value="ECO:0007669"/>
    <property type="project" value="InterPro"/>
</dbReference>
<dbReference type="PANTHER" id="PTHR24223">
    <property type="entry name" value="ATP-BINDING CASSETTE SUB-FAMILY C"/>
    <property type="match status" value="1"/>
</dbReference>
<keyword evidence="5" id="KW-0547">Nucleotide-binding</keyword>
<dbReference type="GO" id="GO:0140359">
    <property type="term" value="F:ABC-type transporter activity"/>
    <property type="evidence" value="ECO:0007669"/>
    <property type="project" value="InterPro"/>
</dbReference>
<evidence type="ECO:0000256" key="6">
    <source>
        <dbReference type="ARBA" id="ARBA00022840"/>
    </source>
</evidence>
<dbReference type="CDD" id="cd03250">
    <property type="entry name" value="ABCC_MRP_domain1"/>
    <property type="match status" value="1"/>
</dbReference>
<feature type="transmembrane region" description="Helical" evidence="9">
    <location>
        <begin position="317"/>
        <end position="338"/>
    </location>
</feature>
<dbReference type="OrthoDB" id="6500128at2759"/>
<dbReference type="PROSITE" id="PS50893">
    <property type="entry name" value="ABC_TRANSPORTER_2"/>
    <property type="match status" value="2"/>
</dbReference>
<evidence type="ECO:0000313" key="13">
    <source>
        <dbReference type="Proteomes" id="UP000030745"/>
    </source>
</evidence>
<feature type="domain" description="ABC transporter" evidence="10">
    <location>
        <begin position="1014"/>
        <end position="1241"/>
    </location>
</feature>
<dbReference type="GO" id="GO:0005524">
    <property type="term" value="F:ATP binding"/>
    <property type="evidence" value="ECO:0007669"/>
    <property type="project" value="UniProtKB-KW"/>
</dbReference>
<dbReference type="RefSeq" id="XP_012207782.1">
    <property type="nucleotide sequence ID" value="XM_012352392.1"/>
</dbReference>
<dbReference type="FunFam" id="1.20.1560.10:FF:000063">
    <property type="entry name" value="Multidrug resistance protein ABC transporter"/>
    <property type="match status" value="1"/>
</dbReference>
<dbReference type="CDD" id="cd18603">
    <property type="entry name" value="ABC_6TM_MRP1_2_3_6_D2_like"/>
    <property type="match status" value="1"/>
</dbReference>
<evidence type="ECO:0000256" key="7">
    <source>
        <dbReference type="ARBA" id="ARBA00022989"/>
    </source>
</evidence>
<proteinExistence type="predicted"/>
<evidence type="ECO:0000256" key="9">
    <source>
        <dbReference type="SAM" id="Phobius"/>
    </source>
</evidence>
<evidence type="ECO:0000256" key="2">
    <source>
        <dbReference type="ARBA" id="ARBA00022448"/>
    </source>
</evidence>
<evidence type="ECO:0000256" key="3">
    <source>
        <dbReference type="ARBA" id="ARBA00022692"/>
    </source>
</evidence>
<dbReference type="CDD" id="cd18579">
    <property type="entry name" value="ABC_6TM_ABCC_D1"/>
    <property type="match status" value="1"/>
</dbReference>
<dbReference type="PROSITE" id="PS50929">
    <property type="entry name" value="ABC_TM1F"/>
    <property type="match status" value="2"/>
</dbReference>
<accession>A0A067BXC6</accession>
<name>A0A067BXC6_SAPPC</name>
<keyword evidence="3 9" id="KW-0812">Transmembrane</keyword>
<dbReference type="SMART" id="SM00382">
    <property type="entry name" value="AAA"/>
    <property type="match status" value="2"/>
</dbReference>
<feature type="transmembrane region" description="Helical" evidence="9">
    <location>
        <begin position="232"/>
        <end position="249"/>
    </location>
</feature>